<reference evidence="4" key="2">
    <citation type="submission" date="2022-01" db="EMBL/GenBank/DDBJ databases">
        <authorList>
            <person name="Yamashiro T."/>
            <person name="Shiraishi A."/>
            <person name="Satake H."/>
            <person name="Nakayama K."/>
        </authorList>
    </citation>
    <scope>NUCLEOTIDE SEQUENCE</scope>
</reference>
<feature type="domain" description="CCHC-type" evidence="3">
    <location>
        <begin position="250"/>
        <end position="265"/>
    </location>
</feature>
<dbReference type="InterPro" id="IPR001878">
    <property type="entry name" value="Znf_CCHC"/>
</dbReference>
<feature type="region of interest" description="Disordered" evidence="2">
    <location>
        <begin position="544"/>
        <end position="575"/>
    </location>
</feature>
<reference evidence="4" key="1">
    <citation type="journal article" date="2022" name="Int. J. Mol. Sci.">
        <title>Draft Genome of Tanacetum Coccineum: Genomic Comparison of Closely Related Tanacetum-Family Plants.</title>
        <authorList>
            <person name="Yamashiro T."/>
            <person name="Shiraishi A."/>
            <person name="Nakayama K."/>
            <person name="Satake H."/>
        </authorList>
    </citation>
    <scope>NUCLEOTIDE SEQUENCE</scope>
</reference>
<feature type="region of interest" description="Disordered" evidence="2">
    <location>
        <begin position="654"/>
        <end position="742"/>
    </location>
</feature>
<gene>
    <name evidence="4" type="ORF">Tco_0725741</name>
</gene>
<feature type="non-terminal residue" evidence="4">
    <location>
        <position position="862"/>
    </location>
</feature>
<proteinExistence type="predicted"/>
<dbReference type="SMART" id="SM00343">
    <property type="entry name" value="ZnF_C2HC"/>
    <property type="match status" value="1"/>
</dbReference>
<dbReference type="EMBL" id="BQNB010010334">
    <property type="protein sequence ID" value="GJS75860.1"/>
    <property type="molecule type" value="Genomic_DNA"/>
</dbReference>
<keyword evidence="1" id="KW-0863">Zinc-finger</keyword>
<dbReference type="Proteomes" id="UP001151760">
    <property type="component" value="Unassembled WGS sequence"/>
</dbReference>
<evidence type="ECO:0000256" key="2">
    <source>
        <dbReference type="SAM" id="MobiDB-lite"/>
    </source>
</evidence>
<feature type="compositionally biased region" description="Polar residues" evidence="2">
    <location>
        <begin position="544"/>
        <end position="556"/>
    </location>
</feature>
<keyword evidence="1" id="KW-0479">Metal-binding</keyword>
<dbReference type="Pfam" id="PF13976">
    <property type="entry name" value="gag_pre-integrs"/>
    <property type="match status" value="1"/>
</dbReference>
<protein>
    <submittedName>
        <fullName evidence="4">Retrovirus-related pol polyprotein from transposon TNT 1-94</fullName>
    </submittedName>
</protein>
<sequence length="862" mass="96949">MSPTPICFLAKASPTQAWLWHRRLSYLNFDTINLLSKKDIVIGLPKRPMIPNPDNTQQSILEPLSKMTEGNKKQYIADVRVMYYILQAIPNDIYNSVDACKNAKEMWERVKRLMFGSDVTTMAKKVAKNHDPLTLIAYSNTSSSQSHASSSYSPQSYYVTHPSSVVDYDDEYQGELQGDSQEDKLTTSMMLLARAISQKFSSPTNNRLRISSNTRNQAVVQDGNASDESNQIVQRVPRTDSSPSKANVQCYNCNEKGHYARECQKPKVHDAKYFREQMLLAMKDERNLSNEENDFMLDNSYGEESLKELTAAVMLMARLQPADDNAENVSSYDAKAVSEVNASFMVHEQVSHVKRKTIIQTTDDDQIDLSIIFDDPFVENNGGTSEHDSNAHDKNHEIQMLAYNLAKKAFKDRENRYLEDIVDLEEKLSSHDRIVYKMGQSIQTIHMLGKKPNKVYDYFLKDGLGYQNPERLKKAITAQPKLYNGDLLHSVNLKIDSPDSEETLEDAEESRLKMRNKMVQINYGKLNALYETFVPQQEFSSEQTYFSIPSTSNNGSESKDVPPELPTPKMPKETTRAQHQKEVDEMFEHVKQKTYAFGDVRAENQNLLMTIFELKNKLRTIEKGKNVNTKFDKSKTLGKLVCVTSFNKNLANKAKNVSNTKVNSDRSKPVTSQSTPKTKQSQKHNENVIARGMYKITKQETKTPVSKANINVSNSTGVGSSNSVRRLKSKDNKSKNNVLKNTKSSSTYVWKTSSSASLDSNKCETTDSNVCQTNACISNFKTVNACVTAVNDGSNIVCISCGKDVFFHSHEKCVARHALSRKSSVKRALFTSPVAAKSKNLGATLVVAKSRLSVAKTPITTN</sequence>
<feature type="compositionally biased region" description="Low complexity" evidence="2">
    <location>
        <begin position="711"/>
        <end position="724"/>
    </location>
</feature>
<evidence type="ECO:0000313" key="5">
    <source>
        <dbReference type="Proteomes" id="UP001151760"/>
    </source>
</evidence>
<dbReference type="InterPro" id="IPR025724">
    <property type="entry name" value="GAG-pre-integrase_dom"/>
</dbReference>
<keyword evidence="5" id="KW-1185">Reference proteome</keyword>
<evidence type="ECO:0000256" key="1">
    <source>
        <dbReference type="PROSITE-ProRule" id="PRU00047"/>
    </source>
</evidence>
<organism evidence="4 5">
    <name type="scientific">Tanacetum coccineum</name>
    <dbReference type="NCBI Taxonomy" id="301880"/>
    <lineage>
        <taxon>Eukaryota</taxon>
        <taxon>Viridiplantae</taxon>
        <taxon>Streptophyta</taxon>
        <taxon>Embryophyta</taxon>
        <taxon>Tracheophyta</taxon>
        <taxon>Spermatophyta</taxon>
        <taxon>Magnoliopsida</taxon>
        <taxon>eudicotyledons</taxon>
        <taxon>Gunneridae</taxon>
        <taxon>Pentapetalae</taxon>
        <taxon>asterids</taxon>
        <taxon>campanulids</taxon>
        <taxon>Asterales</taxon>
        <taxon>Asteraceae</taxon>
        <taxon>Asteroideae</taxon>
        <taxon>Anthemideae</taxon>
        <taxon>Anthemidinae</taxon>
        <taxon>Tanacetum</taxon>
    </lineage>
</organism>
<evidence type="ECO:0000259" key="3">
    <source>
        <dbReference type="PROSITE" id="PS50158"/>
    </source>
</evidence>
<dbReference type="PROSITE" id="PS50158">
    <property type="entry name" value="ZF_CCHC"/>
    <property type="match status" value="1"/>
</dbReference>
<dbReference type="SUPFAM" id="SSF57756">
    <property type="entry name" value="Retrovirus zinc finger-like domains"/>
    <property type="match status" value="1"/>
</dbReference>
<dbReference type="Gene3D" id="4.10.60.10">
    <property type="entry name" value="Zinc finger, CCHC-type"/>
    <property type="match status" value="1"/>
</dbReference>
<evidence type="ECO:0000313" key="4">
    <source>
        <dbReference type="EMBL" id="GJS75860.1"/>
    </source>
</evidence>
<keyword evidence="1" id="KW-0862">Zinc</keyword>
<dbReference type="Pfam" id="PF00098">
    <property type="entry name" value="zf-CCHC"/>
    <property type="match status" value="1"/>
</dbReference>
<comment type="caution">
    <text evidence="4">The sequence shown here is derived from an EMBL/GenBank/DDBJ whole genome shotgun (WGS) entry which is preliminary data.</text>
</comment>
<dbReference type="InterPro" id="IPR036875">
    <property type="entry name" value="Znf_CCHC_sf"/>
</dbReference>
<feature type="compositionally biased region" description="Polar residues" evidence="2">
    <location>
        <begin position="669"/>
        <end position="679"/>
    </location>
</feature>
<accession>A0ABQ4YEM1</accession>
<name>A0ABQ4YEM1_9ASTR</name>